<keyword evidence="3" id="KW-1185">Reference proteome</keyword>
<evidence type="ECO:0000256" key="1">
    <source>
        <dbReference type="SAM" id="Phobius"/>
    </source>
</evidence>
<dbReference type="Proteomes" id="UP000182660">
    <property type="component" value="Unassembled WGS sequence"/>
</dbReference>
<protein>
    <submittedName>
        <fullName evidence="2">Uncharacterized protein</fullName>
    </submittedName>
</protein>
<name>A0ABY1H7P4_9GAMM</name>
<keyword evidence="1" id="KW-0472">Membrane</keyword>
<evidence type="ECO:0000313" key="2">
    <source>
        <dbReference type="EMBL" id="SGY83995.1"/>
    </source>
</evidence>
<proteinExistence type="predicted"/>
<keyword evidence="1" id="KW-1133">Transmembrane helix</keyword>
<sequence>MWSETTKFILNLIWFSFFDIAIGIEIINRFIKYYYDLLLSVHYHHDY</sequence>
<keyword evidence="1" id="KW-0812">Transmembrane</keyword>
<comment type="caution">
    <text evidence="2">The sequence shown here is derived from an EMBL/GenBank/DDBJ whole genome shotgun (WGS) entry which is preliminary data.</text>
</comment>
<reference evidence="2 3" key="1">
    <citation type="submission" date="2016-11" db="EMBL/GenBank/DDBJ databases">
        <authorList>
            <person name="Klemetsen T."/>
        </authorList>
    </citation>
    <scope>NUCLEOTIDE SEQUENCE [LARGE SCALE GENOMIC DNA]</scope>
    <source>
        <strain evidence="2">MT 2528</strain>
    </source>
</reference>
<dbReference type="EMBL" id="FPLJ01000017">
    <property type="protein sequence ID" value="SGY83995.1"/>
    <property type="molecule type" value="Genomic_DNA"/>
</dbReference>
<gene>
    <name evidence="2" type="ORF">MT2528_0547</name>
</gene>
<organism evidence="2 3">
    <name type="scientific">Moritella viscosa</name>
    <dbReference type="NCBI Taxonomy" id="80854"/>
    <lineage>
        <taxon>Bacteria</taxon>
        <taxon>Pseudomonadati</taxon>
        <taxon>Pseudomonadota</taxon>
        <taxon>Gammaproteobacteria</taxon>
        <taxon>Alteromonadales</taxon>
        <taxon>Moritellaceae</taxon>
        <taxon>Moritella</taxon>
    </lineage>
</organism>
<feature type="transmembrane region" description="Helical" evidence="1">
    <location>
        <begin position="12"/>
        <end position="31"/>
    </location>
</feature>
<evidence type="ECO:0000313" key="3">
    <source>
        <dbReference type="Proteomes" id="UP000182660"/>
    </source>
</evidence>
<accession>A0ABY1H7P4</accession>